<gene>
    <name evidence="3" type="ORF">LX15_003010</name>
</gene>
<dbReference type="RefSeq" id="WP_253670208.1">
    <property type="nucleotide sequence ID" value="NZ_JAMTCP010000015.1"/>
</dbReference>
<evidence type="ECO:0000313" key="4">
    <source>
        <dbReference type="Proteomes" id="UP001205311"/>
    </source>
</evidence>
<protein>
    <submittedName>
        <fullName evidence="3">Uncharacterized protein</fullName>
    </submittedName>
</protein>
<reference evidence="3 4" key="1">
    <citation type="submission" date="2022-06" db="EMBL/GenBank/DDBJ databases">
        <title>Genomic Encyclopedia of Archaeal and Bacterial Type Strains, Phase II (KMG-II): from individual species to whole genera.</title>
        <authorList>
            <person name="Goeker M."/>
        </authorList>
    </citation>
    <scope>NUCLEOTIDE SEQUENCE [LARGE SCALE GENOMIC DNA]</scope>
    <source>
        <strain evidence="3 4">DSM 40477</strain>
    </source>
</reference>
<evidence type="ECO:0000313" key="3">
    <source>
        <dbReference type="EMBL" id="MCP2259309.1"/>
    </source>
</evidence>
<feature type="coiled-coil region" evidence="1">
    <location>
        <begin position="65"/>
        <end position="92"/>
    </location>
</feature>
<proteinExistence type="predicted"/>
<evidence type="ECO:0000256" key="1">
    <source>
        <dbReference type="SAM" id="Coils"/>
    </source>
</evidence>
<name>A0ABT1HUV7_STRSD</name>
<keyword evidence="1" id="KW-0175">Coiled coil</keyword>
<feature type="region of interest" description="Disordered" evidence="2">
    <location>
        <begin position="17"/>
        <end position="49"/>
    </location>
</feature>
<dbReference type="EMBL" id="JAMTCP010000015">
    <property type="protein sequence ID" value="MCP2259309.1"/>
    <property type="molecule type" value="Genomic_DNA"/>
</dbReference>
<accession>A0ABT1HUV7</accession>
<organism evidence="3 4">
    <name type="scientific">Streptoalloteichus tenebrarius (strain ATCC 17920 / DSM 40477 / JCM 4838 / CBS 697.72 / NBRC 16177 / NCIMB 11028 / NRRL B-12390 / A12253. 1 / ISP 5477)</name>
    <name type="common">Streptomyces tenebrarius</name>
    <dbReference type="NCBI Taxonomy" id="1933"/>
    <lineage>
        <taxon>Bacteria</taxon>
        <taxon>Bacillati</taxon>
        <taxon>Actinomycetota</taxon>
        <taxon>Actinomycetes</taxon>
        <taxon>Pseudonocardiales</taxon>
        <taxon>Pseudonocardiaceae</taxon>
        <taxon>Streptoalloteichus</taxon>
    </lineage>
</organism>
<keyword evidence="4" id="KW-1185">Reference proteome</keyword>
<comment type="caution">
    <text evidence="3">The sequence shown here is derived from an EMBL/GenBank/DDBJ whole genome shotgun (WGS) entry which is preliminary data.</text>
</comment>
<evidence type="ECO:0000256" key="2">
    <source>
        <dbReference type="SAM" id="MobiDB-lite"/>
    </source>
</evidence>
<dbReference type="Proteomes" id="UP001205311">
    <property type="component" value="Unassembled WGS sequence"/>
</dbReference>
<sequence>MAFEVETRAIRATAANVAPSRQELTGTRSEVAAHTPPATAFGELPSSERAADVHRRNLAEIGARLDTAARDLDEILRRLDEAAAQYEATDRATSEEINRAR</sequence>